<evidence type="ECO:0000313" key="2">
    <source>
        <dbReference type="Proteomes" id="UP000078295"/>
    </source>
</evidence>
<comment type="caution">
    <text evidence="1">The sequence shown here is derived from an EMBL/GenBank/DDBJ whole genome shotgun (WGS) entry which is preliminary data.</text>
</comment>
<proteinExistence type="predicted"/>
<protein>
    <submittedName>
        <fullName evidence="1">Uncharacterized protein</fullName>
    </submittedName>
</protein>
<organism evidence="1 2">
    <name type="scientific">Moraxella catarrhalis</name>
    <name type="common">Branhamella catarrhalis</name>
    <dbReference type="NCBI Taxonomy" id="480"/>
    <lineage>
        <taxon>Bacteria</taxon>
        <taxon>Pseudomonadati</taxon>
        <taxon>Pseudomonadota</taxon>
        <taxon>Gammaproteobacteria</taxon>
        <taxon>Moraxellales</taxon>
        <taxon>Moraxellaceae</taxon>
        <taxon>Moraxella</taxon>
    </lineage>
</organism>
<dbReference type="Proteomes" id="UP000078295">
    <property type="component" value="Unassembled WGS sequence"/>
</dbReference>
<name>A0AB36DMZ8_MORCA</name>
<reference evidence="1 2" key="1">
    <citation type="journal article" date="2016" name="Genome Biol. Evol.">
        <title>Comparative Genomic Analyses of the Moraxella catarrhalis Serosensitive and Seroresistant Lineages Demonstrate Their Independent Evolution.</title>
        <authorList>
            <person name="Earl J.P."/>
            <person name="de Vries S.P."/>
            <person name="Ahmed A."/>
            <person name="Powell E."/>
            <person name="Schultz M.P."/>
            <person name="Hermans P.W."/>
            <person name="Hill D.J."/>
            <person name="Zhou Z."/>
            <person name="Constantinidou C.I."/>
            <person name="Hu F.Z."/>
            <person name="Bootsma H.J."/>
            <person name="Ehrlich G.D."/>
        </authorList>
    </citation>
    <scope>NUCLEOTIDE SEQUENCE [LARGE SCALE GENOMIC DNA]</scope>
    <source>
        <strain evidence="1 2">F23</strain>
    </source>
</reference>
<dbReference type="EMBL" id="LXHQ01000031">
    <property type="protein sequence ID" value="OAV25261.1"/>
    <property type="molecule type" value="Genomic_DNA"/>
</dbReference>
<evidence type="ECO:0000313" key="1">
    <source>
        <dbReference type="EMBL" id="OAV25261.1"/>
    </source>
</evidence>
<accession>A0AB36DMZ8</accession>
<gene>
    <name evidence="1" type="ORF">AO370_1338</name>
</gene>
<dbReference type="AlphaFoldDB" id="A0AB36DMZ8"/>
<sequence length="37" mass="4468">MRYWADGYNQSLLLVFWCNDYPNNHNIYPKVSLTALF</sequence>